<feature type="non-terminal residue" evidence="1">
    <location>
        <position position="1"/>
    </location>
</feature>
<sequence length="61" mass="6580">PTELIITNSSIIPVNNNAMCLSAIQQTQSSGWVVGVAFLSNVYSVFDFDNLRIGFAETKAS</sequence>
<accession>A0ACA9PK81</accession>
<dbReference type="EMBL" id="CAJVPU010028762">
    <property type="protein sequence ID" value="CAG8708309.1"/>
    <property type="molecule type" value="Genomic_DNA"/>
</dbReference>
<dbReference type="Proteomes" id="UP000789702">
    <property type="component" value="Unassembled WGS sequence"/>
</dbReference>
<gene>
    <name evidence="1" type="ORF">DHETER_LOCUS12119</name>
</gene>
<protein>
    <submittedName>
        <fullName evidence="1">13987_t:CDS:1</fullName>
    </submittedName>
</protein>
<evidence type="ECO:0000313" key="1">
    <source>
        <dbReference type="EMBL" id="CAG8708309.1"/>
    </source>
</evidence>
<organism evidence="1 2">
    <name type="scientific">Dentiscutata heterogama</name>
    <dbReference type="NCBI Taxonomy" id="1316150"/>
    <lineage>
        <taxon>Eukaryota</taxon>
        <taxon>Fungi</taxon>
        <taxon>Fungi incertae sedis</taxon>
        <taxon>Mucoromycota</taxon>
        <taxon>Glomeromycotina</taxon>
        <taxon>Glomeromycetes</taxon>
        <taxon>Diversisporales</taxon>
        <taxon>Gigasporaceae</taxon>
        <taxon>Dentiscutata</taxon>
    </lineage>
</organism>
<comment type="caution">
    <text evidence="1">The sequence shown here is derived from an EMBL/GenBank/DDBJ whole genome shotgun (WGS) entry which is preliminary data.</text>
</comment>
<proteinExistence type="predicted"/>
<keyword evidence="2" id="KW-1185">Reference proteome</keyword>
<name>A0ACA9PK81_9GLOM</name>
<evidence type="ECO:0000313" key="2">
    <source>
        <dbReference type="Proteomes" id="UP000789702"/>
    </source>
</evidence>
<reference evidence="1" key="1">
    <citation type="submission" date="2021-06" db="EMBL/GenBank/DDBJ databases">
        <authorList>
            <person name="Kallberg Y."/>
            <person name="Tangrot J."/>
            <person name="Rosling A."/>
        </authorList>
    </citation>
    <scope>NUCLEOTIDE SEQUENCE</scope>
    <source>
        <strain evidence="1">IL203A</strain>
    </source>
</reference>